<dbReference type="PANTHER" id="PTHR33223:SF6">
    <property type="entry name" value="CCHC-TYPE DOMAIN-CONTAINING PROTEIN"/>
    <property type="match status" value="1"/>
</dbReference>
<dbReference type="InterPro" id="IPR036875">
    <property type="entry name" value="Znf_CCHC_sf"/>
</dbReference>
<feature type="region of interest" description="Disordered" evidence="1">
    <location>
        <begin position="46"/>
        <end position="69"/>
    </location>
</feature>
<protein>
    <recommendedName>
        <fullName evidence="2">Ty3 transposon capsid-like protein domain-containing protein</fullName>
    </recommendedName>
</protein>
<feature type="compositionally biased region" description="Low complexity" evidence="1">
    <location>
        <begin position="259"/>
        <end position="275"/>
    </location>
</feature>
<dbReference type="GO" id="GO:0008270">
    <property type="term" value="F:zinc ion binding"/>
    <property type="evidence" value="ECO:0007669"/>
    <property type="project" value="InterPro"/>
</dbReference>
<comment type="caution">
    <text evidence="3">The sequence shown here is derived from an EMBL/GenBank/DDBJ whole genome shotgun (WGS) entry which is preliminary data.</text>
</comment>
<dbReference type="SUPFAM" id="SSF57756">
    <property type="entry name" value="Retrovirus zinc finger-like domains"/>
    <property type="match status" value="1"/>
</dbReference>
<dbReference type="EMBL" id="CAKMRJ010000001">
    <property type="protein sequence ID" value="CAH1413024.1"/>
    <property type="molecule type" value="Genomic_DNA"/>
</dbReference>
<dbReference type="GO" id="GO:0003676">
    <property type="term" value="F:nucleic acid binding"/>
    <property type="evidence" value="ECO:0007669"/>
    <property type="project" value="InterPro"/>
</dbReference>
<proteinExistence type="predicted"/>
<organism evidence="3 4">
    <name type="scientific">Lactuca virosa</name>
    <dbReference type="NCBI Taxonomy" id="75947"/>
    <lineage>
        <taxon>Eukaryota</taxon>
        <taxon>Viridiplantae</taxon>
        <taxon>Streptophyta</taxon>
        <taxon>Embryophyta</taxon>
        <taxon>Tracheophyta</taxon>
        <taxon>Spermatophyta</taxon>
        <taxon>Magnoliopsida</taxon>
        <taxon>eudicotyledons</taxon>
        <taxon>Gunneridae</taxon>
        <taxon>Pentapetalae</taxon>
        <taxon>asterids</taxon>
        <taxon>campanulids</taxon>
        <taxon>Asterales</taxon>
        <taxon>Asteraceae</taxon>
        <taxon>Cichorioideae</taxon>
        <taxon>Cichorieae</taxon>
        <taxon>Lactucinae</taxon>
        <taxon>Lactuca</taxon>
    </lineage>
</organism>
<accession>A0AAU9LIS0</accession>
<dbReference type="Gene3D" id="4.10.60.10">
    <property type="entry name" value="Zinc finger, CCHC-type"/>
    <property type="match status" value="1"/>
</dbReference>
<dbReference type="Proteomes" id="UP001157418">
    <property type="component" value="Unassembled WGS sequence"/>
</dbReference>
<dbReference type="AlphaFoldDB" id="A0AAU9LIS0"/>
<evidence type="ECO:0000313" key="3">
    <source>
        <dbReference type="EMBL" id="CAH1413024.1"/>
    </source>
</evidence>
<feature type="region of interest" description="Disordered" evidence="1">
    <location>
        <begin position="255"/>
        <end position="285"/>
    </location>
</feature>
<dbReference type="InterPro" id="IPR045358">
    <property type="entry name" value="Ty3_capsid"/>
</dbReference>
<dbReference type="Pfam" id="PF19259">
    <property type="entry name" value="Ty3_capsid"/>
    <property type="match status" value="1"/>
</dbReference>
<gene>
    <name evidence="3" type="ORF">LVIROSA_LOCUS1006</name>
</gene>
<feature type="compositionally biased region" description="Pro residues" evidence="1">
    <location>
        <begin position="15"/>
        <end position="26"/>
    </location>
</feature>
<dbReference type="PANTHER" id="PTHR33223">
    <property type="entry name" value="CCHC-TYPE DOMAIN-CONTAINING PROTEIN"/>
    <property type="match status" value="1"/>
</dbReference>
<name>A0AAU9LIS0_9ASTR</name>
<sequence length="434" mass="47780">MPPRRNPRRNNVNETPPPPPPPPPQFDPAMFQAAVTAAVTAAMSHINTPGASGSGAGAHPSNHGESHEHLRECTYKDFSNAKPRTFNGTGGVMVLRQWIEKTEAIFEICSCPESSKVKFAACTFSDRDLTWWNGHIKSLTLVVANSISWENLKAMLLREYCPRGEIQKLEQELWGLTMVGSDISTYTSRFCDLAILCPDMVPLESKNIERYIWGMSPQIQSSVLASKPVTFDSAKELAQSLIDHGARQNSVVALREQPKGNNNNNNNNNSNNNKKGWNKRKGKFPLEPSKKQQVVAVHAATVPATIPTTVHAACRNCNRKGHTARFYRIPPQPLNQVPAAGVGQACYQCGDVRHFKRDFPKAGNARGVGRILALGHEEAVADPAVVTAHVVDKKQEVKDIASIPEVCNLLDIFPDDLPGVPPERQVEFRIDLIP</sequence>
<feature type="region of interest" description="Disordered" evidence="1">
    <location>
        <begin position="1"/>
        <end position="28"/>
    </location>
</feature>
<evidence type="ECO:0000256" key="1">
    <source>
        <dbReference type="SAM" id="MobiDB-lite"/>
    </source>
</evidence>
<evidence type="ECO:0000313" key="4">
    <source>
        <dbReference type="Proteomes" id="UP001157418"/>
    </source>
</evidence>
<feature type="domain" description="Ty3 transposon capsid-like protein" evidence="2">
    <location>
        <begin position="76"/>
        <end position="246"/>
    </location>
</feature>
<reference evidence="3 4" key="1">
    <citation type="submission" date="2022-01" db="EMBL/GenBank/DDBJ databases">
        <authorList>
            <person name="Xiong W."/>
            <person name="Schranz E."/>
        </authorList>
    </citation>
    <scope>NUCLEOTIDE SEQUENCE [LARGE SCALE GENOMIC DNA]</scope>
</reference>
<keyword evidence="4" id="KW-1185">Reference proteome</keyword>
<evidence type="ECO:0000259" key="2">
    <source>
        <dbReference type="Pfam" id="PF19259"/>
    </source>
</evidence>